<evidence type="ECO:0000256" key="5">
    <source>
        <dbReference type="ARBA" id="ARBA00022801"/>
    </source>
</evidence>
<feature type="active site" evidence="7">
    <location>
        <position position="557"/>
    </location>
</feature>
<dbReference type="EC" id="3.2.1.-" evidence="10"/>
<evidence type="ECO:0000256" key="6">
    <source>
        <dbReference type="ARBA" id="ARBA00023157"/>
    </source>
</evidence>
<keyword evidence="10" id="KW-0326">Glycosidase</keyword>
<dbReference type="InterPro" id="IPR012341">
    <property type="entry name" value="6hp_glycosidase-like_sf"/>
</dbReference>
<evidence type="ECO:0000256" key="11">
    <source>
        <dbReference type="SAM" id="Phobius"/>
    </source>
</evidence>
<name>A0A8J5X448_DIALT</name>
<dbReference type="OrthoDB" id="8118055at2759"/>
<evidence type="ECO:0000256" key="10">
    <source>
        <dbReference type="RuleBase" id="RU361193"/>
    </source>
</evidence>
<keyword evidence="11" id="KW-1133">Transmembrane helix</keyword>
<dbReference type="EMBL" id="JAGTXO010000062">
    <property type="protein sequence ID" value="KAG8457846.1"/>
    <property type="molecule type" value="Genomic_DNA"/>
</dbReference>
<keyword evidence="11" id="KW-0472">Membrane</keyword>
<dbReference type="InterPro" id="IPR050749">
    <property type="entry name" value="Glycosyl_Hydrolase_47"/>
</dbReference>
<dbReference type="Pfam" id="PF07915">
    <property type="entry name" value="PRKCSH"/>
    <property type="match status" value="1"/>
</dbReference>
<dbReference type="InterPro" id="IPR001382">
    <property type="entry name" value="Glyco_hydro_47"/>
</dbReference>
<dbReference type="SUPFAM" id="SSF50911">
    <property type="entry name" value="Mannose 6-phosphate receptor domain"/>
    <property type="match status" value="1"/>
</dbReference>
<accession>A0A8J5X448</accession>
<keyword evidence="5 10" id="KW-0378">Hydrolase</keyword>
<comment type="cofactor">
    <cofactor evidence="1 8">
        <name>Ca(2+)</name>
        <dbReference type="ChEBI" id="CHEBI:29108"/>
    </cofactor>
</comment>
<dbReference type="SUPFAM" id="SSF48225">
    <property type="entry name" value="Seven-hairpin glycosidases"/>
    <property type="match status" value="1"/>
</dbReference>
<organism evidence="13 14">
    <name type="scientific">Diacronema lutheri</name>
    <name type="common">Unicellular marine alga</name>
    <name type="synonym">Monochrysis lutheri</name>
    <dbReference type="NCBI Taxonomy" id="2081491"/>
    <lineage>
        <taxon>Eukaryota</taxon>
        <taxon>Haptista</taxon>
        <taxon>Haptophyta</taxon>
        <taxon>Pavlovophyceae</taxon>
        <taxon>Pavlovales</taxon>
        <taxon>Pavlovaceae</taxon>
        <taxon>Diacronema</taxon>
    </lineage>
</organism>
<evidence type="ECO:0000313" key="13">
    <source>
        <dbReference type="EMBL" id="KAG8457846.1"/>
    </source>
</evidence>
<proteinExistence type="inferred from homology"/>
<keyword evidence="8" id="KW-0479">Metal-binding</keyword>
<dbReference type="Pfam" id="PF01532">
    <property type="entry name" value="Glyco_hydro_47"/>
    <property type="match status" value="1"/>
</dbReference>
<keyword evidence="14" id="KW-1185">Reference proteome</keyword>
<dbReference type="PROSITE" id="PS51914">
    <property type="entry name" value="MRH"/>
    <property type="match status" value="1"/>
</dbReference>
<evidence type="ECO:0000313" key="14">
    <source>
        <dbReference type="Proteomes" id="UP000751190"/>
    </source>
</evidence>
<evidence type="ECO:0000256" key="4">
    <source>
        <dbReference type="ARBA" id="ARBA00022729"/>
    </source>
</evidence>
<keyword evidence="8" id="KW-0106">Calcium</keyword>
<dbReference type="GO" id="GO:0004571">
    <property type="term" value="F:mannosyl-oligosaccharide 1,2-alpha-mannosidase activity"/>
    <property type="evidence" value="ECO:0007669"/>
    <property type="project" value="InterPro"/>
</dbReference>
<dbReference type="PANTHER" id="PTHR11742">
    <property type="entry name" value="MANNOSYL-OLIGOSACCHARIDE ALPHA-1,2-MANNOSIDASE-RELATED"/>
    <property type="match status" value="1"/>
</dbReference>
<dbReference type="PRINTS" id="PR00747">
    <property type="entry name" value="GLYHDRLASE47"/>
</dbReference>
<feature type="active site" description="Proton donor" evidence="7">
    <location>
        <position position="416"/>
    </location>
</feature>
<feature type="disulfide bond" evidence="9">
    <location>
        <begin position="621"/>
        <end position="656"/>
    </location>
</feature>
<dbReference type="InterPro" id="IPR012913">
    <property type="entry name" value="OS9-like_dom"/>
</dbReference>
<feature type="binding site" evidence="8">
    <location>
        <position position="779"/>
    </location>
    <ligand>
        <name>Ca(2+)</name>
        <dbReference type="ChEBI" id="CHEBI:29108"/>
    </ligand>
</feature>
<dbReference type="GO" id="GO:0005509">
    <property type="term" value="F:calcium ion binding"/>
    <property type="evidence" value="ECO:0007669"/>
    <property type="project" value="InterPro"/>
</dbReference>
<dbReference type="GO" id="GO:0016020">
    <property type="term" value="C:membrane"/>
    <property type="evidence" value="ECO:0007669"/>
    <property type="project" value="InterPro"/>
</dbReference>
<dbReference type="InterPro" id="IPR036026">
    <property type="entry name" value="Seven-hairpin_glycosidases"/>
</dbReference>
<feature type="transmembrane region" description="Helical" evidence="11">
    <location>
        <begin position="43"/>
        <end position="65"/>
    </location>
</feature>
<dbReference type="GO" id="GO:0005975">
    <property type="term" value="P:carbohydrate metabolic process"/>
    <property type="evidence" value="ECO:0007669"/>
    <property type="project" value="InterPro"/>
</dbReference>
<dbReference type="InterPro" id="IPR044865">
    <property type="entry name" value="MRH_dom"/>
</dbReference>
<keyword evidence="4" id="KW-0732">Signal</keyword>
<sequence length="805" mass="85359">MRALGTPQARGSARTIGGGVAAAGIAAGVDSRSATSARRVSPLCILFAVQVMAFVLLTLGAFTMFTTSRIEHAETVKELQRLREDKARLEGELSALRPREAAARAAGGALARDARPSAPPADAARADAPAAAAVAGLAARLRDALRGQCAYATVGWWTYEVCPFRSARQYHAGGSGGSGAAGAGGAGGGGGGGGDAFSLGEFSDEVVNGAGANAPSTARVHLLSNGDACANGRKRQVRVTLLCGADRAAQLAQVREDAECEYVADVATSAACLPGERPAAPAGGGEPGVAERVGAKSGALARLARSLGGAAVVEGSRYEGLARAGTDAIDEKREAIVEAFRHSWRGYVEFAWGRDEFQPLGKKAKPDWIGLGLTAIDSLSTLHLMGLTAEFESTVSWISEHVAASRALPRPISFFEATIRCLGGLISGYELSGAQPLLDKAIDIGDALLRAFATPSGLPYSQINLRTGAGGIASWTKGNLLLAEVGTVQLEFFKLAQLSGRADFYEKAAAAFTLLDEKHPRTGVLATKNGGRLWPLYVSPADGSLVGTSVSWGAMGDSFYEYTLKAYLLVGRKSPAYLSMYRDAVQGMRDSLLATSPVDGSVYVAEMANGKVVPKMDHLACFLPGLLALGSWLLRADDPALADADLALAKQLAATCWKMYSKQHTGVAPEFVRFDAVRGMYNGQNHNLLRPETAESLFILWRVTKDPLYREQGWAMFLAFDKWCRVPSGGFAGLKDVTRENPLKDDTMQSFWLAETLKYLYLLFADDDKLDLTQWVFTTEAHPIRIMSEPPDALALRRWATAASG</sequence>
<evidence type="ECO:0000256" key="1">
    <source>
        <dbReference type="ARBA" id="ARBA00001913"/>
    </source>
</evidence>
<dbReference type="GO" id="GO:0005783">
    <property type="term" value="C:endoplasmic reticulum"/>
    <property type="evidence" value="ECO:0007669"/>
    <property type="project" value="TreeGrafter"/>
</dbReference>
<comment type="similarity">
    <text evidence="3 10">Belongs to the glycosyl hydrolase 47 family.</text>
</comment>
<feature type="active site" description="Proton donor" evidence="7">
    <location>
        <position position="670"/>
    </location>
</feature>
<evidence type="ECO:0000256" key="7">
    <source>
        <dbReference type="PIRSR" id="PIRSR601382-1"/>
    </source>
</evidence>
<reference evidence="13" key="1">
    <citation type="submission" date="2021-05" db="EMBL/GenBank/DDBJ databases">
        <title>The genome of the haptophyte Pavlova lutheri (Diacronema luteri, Pavlovales) - a model for lipid biosynthesis in eukaryotic algae.</title>
        <authorList>
            <person name="Hulatt C.J."/>
            <person name="Posewitz M.C."/>
        </authorList>
    </citation>
    <scope>NUCLEOTIDE SEQUENCE</scope>
    <source>
        <strain evidence="13">NIVA-4/92</strain>
    </source>
</reference>
<evidence type="ECO:0000256" key="8">
    <source>
        <dbReference type="PIRSR" id="PIRSR601382-2"/>
    </source>
</evidence>
<feature type="active site" evidence="7">
    <location>
        <position position="692"/>
    </location>
</feature>
<evidence type="ECO:0000256" key="3">
    <source>
        <dbReference type="ARBA" id="ARBA00007658"/>
    </source>
</evidence>
<keyword evidence="6 9" id="KW-1015">Disulfide bond</keyword>
<comment type="caution">
    <text evidence="13">The sequence shown here is derived from an EMBL/GenBank/DDBJ whole genome shotgun (WGS) entry which is preliminary data.</text>
</comment>
<dbReference type="Gene3D" id="1.50.10.10">
    <property type="match status" value="1"/>
</dbReference>
<evidence type="ECO:0000259" key="12">
    <source>
        <dbReference type="PROSITE" id="PS51914"/>
    </source>
</evidence>
<feature type="domain" description="MRH" evidence="12">
    <location>
        <begin position="147"/>
        <end position="274"/>
    </location>
</feature>
<dbReference type="Proteomes" id="UP000751190">
    <property type="component" value="Unassembled WGS sequence"/>
</dbReference>
<dbReference type="AlphaFoldDB" id="A0A8J5X448"/>
<keyword evidence="11" id="KW-0812">Transmembrane</keyword>
<comment type="pathway">
    <text evidence="2">Protein modification; protein glycosylation.</text>
</comment>
<dbReference type="InterPro" id="IPR009011">
    <property type="entry name" value="Man6P_isomerase_rcpt-bd_dom_sf"/>
</dbReference>
<dbReference type="Gene3D" id="2.70.130.10">
    <property type="entry name" value="Mannose-6-phosphate receptor binding domain"/>
    <property type="match status" value="1"/>
</dbReference>
<evidence type="ECO:0000256" key="9">
    <source>
        <dbReference type="PIRSR" id="PIRSR601382-3"/>
    </source>
</evidence>
<evidence type="ECO:0000256" key="2">
    <source>
        <dbReference type="ARBA" id="ARBA00004922"/>
    </source>
</evidence>
<gene>
    <name evidence="13" type="ORF">KFE25_005115</name>
</gene>
<protein>
    <recommendedName>
        <fullName evidence="10">alpha-1,2-Mannosidase</fullName>
        <ecNumber evidence="10">3.2.1.-</ecNumber>
    </recommendedName>
</protein>